<dbReference type="InterPro" id="IPR014710">
    <property type="entry name" value="RmlC-like_jellyroll"/>
</dbReference>
<comment type="caution">
    <text evidence="2">The sequence shown here is derived from an EMBL/GenBank/DDBJ whole genome shotgun (WGS) entry which is preliminary data.</text>
</comment>
<dbReference type="EMBL" id="JADIKG010000012">
    <property type="protein sequence ID" value="MFK2874457.1"/>
    <property type="molecule type" value="Genomic_DNA"/>
</dbReference>
<protein>
    <submittedName>
        <fullName evidence="2">Cupin domain-containing protein</fullName>
    </submittedName>
</protein>
<dbReference type="Pfam" id="PF07883">
    <property type="entry name" value="Cupin_2"/>
    <property type="match status" value="1"/>
</dbReference>
<gene>
    <name evidence="2" type="ORF">ISP13_13010</name>
</gene>
<reference evidence="2 3" key="1">
    <citation type="submission" date="2020-10" db="EMBL/GenBank/DDBJ databases">
        <title>Phylogeny of dyella-like bacteria.</title>
        <authorList>
            <person name="Fu J."/>
        </authorList>
    </citation>
    <scope>NUCLEOTIDE SEQUENCE [LARGE SCALE GENOMIC DNA]</scope>
    <source>
        <strain evidence="2 3">DHOB07</strain>
    </source>
</reference>
<evidence type="ECO:0000259" key="1">
    <source>
        <dbReference type="Pfam" id="PF07883"/>
    </source>
</evidence>
<dbReference type="SUPFAM" id="SSF51182">
    <property type="entry name" value="RmlC-like cupins"/>
    <property type="match status" value="1"/>
</dbReference>
<accession>A0ABW8IX71</accession>
<dbReference type="Proteomes" id="UP001620405">
    <property type="component" value="Unassembled WGS sequence"/>
</dbReference>
<name>A0ABW8IX71_9GAMM</name>
<organism evidence="2 3">
    <name type="scientific">Dyella lipolytica</name>
    <dbReference type="NCBI Taxonomy" id="1867835"/>
    <lineage>
        <taxon>Bacteria</taxon>
        <taxon>Pseudomonadati</taxon>
        <taxon>Pseudomonadota</taxon>
        <taxon>Gammaproteobacteria</taxon>
        <taxon>Lysobacterales</taxon>
        <taxon>Rhodanobacteraceae</taxon>
        <taxon>Dyella</taxon>
    </lineage>
</organism>
<dbReference type="InterPro" id="IPR013096">
    <property type="entry name" value="Cupin_2"/>
</dbReference>
<dbReference type="InterPro" id="IPR011051">
    <property type="entry name" value="RmlC_Cupin_sf"/>
</dbReference>
<evidence type="ECO:0000313" key="2">
    <source>
        <dbReference type="EMBL" id="MFK2874457.1"/>
    </source>
</evidence>
<feature type="domain" description="Cupin type-2" evidence="1">
    <location>
        <begin position="29"/>
        <end position="92"/>
    </location>
</feature>
<sequence>MAFGDEASEAFAEIAPYRDGAVYVSYYSGSSEWERHPSGDEVVLVLDGTTTIVLLKNAIEERAFLTEKELVVIPAGVWHRFEDSERLKVMTITPQPTDHRLETPDA</sequence>
<evidence type="ECO:0000313" key="3">
    <source>
        <dbReference type="Proteomes" id="UP001620405"/>
    </source>
</evidence>
<keyword evidence="3" id="KW-1185">Reference proteome</keyword>
<proteinExistence type="predicted"/>
<dbReference type="Gene3D" id="2.60.120.10">
    <property type="entry name" value="Jelly Rolls"/>
    <property type="match status" value="1"/>
</dbReference>